<evidence type="ECO:0000256" key="1">
    <source>
        <dbReference type="SAM" id="Coils"/>
    </source>
</evidence>
<comment type="caution">
    <text evidence="2">The sequence shown here is derived from an EMBL/GenBank/DDBJ whole genome shotgun (WGS) entry which is preliminary data.</text>
</comment>
<evidence type="ECO:0000313" key="3">
    <source>
        <dbReference type="Proteomes" id="UP000653056"/>
    </source>
</evidence>
<feature type="coiled-coil region" evidence="1">
    <location>
        <begin position="14"/>
        <end position="41"/>
    </location>
</feature>
<dbReference type="Proteomes" id="UP000653056">
    <property type="component" value="Unassembled WGS sequence"/>
</dbReference>
<gene>
    <name evidence="2" type="ORF">GCM10007160_18110</name>
</gene>
<dbReference type="RefSeq" id="WP_189468369.1">
    <property type="nucleotide sequence ID" value="NZ_BMXS01000007.1"/>
</dbReference>
<name>A0ABQ2YS31_9GAMM</name>
<keyword evidence="1" id="KW-0175">Coiled coil</keyword>
<evidence type="ECO:0000313" key="2">
    <source>
        <dbReference type="EMBL" id="GGX91019.1"/>
    </source>
</evidence>
<protein>
    <submittedName>
        <fullName evidence="2">Uncharacterized protein</fullName>
    </submittedName>
</protein>
<organism evidence="2 3">
    <name type="scientific">Litchfieldella qijiaojingensis</name>
    <dbReference type="NCBI Taxonomy" id="980347"/>
    <lineage>
        <taxon>Bacteria</taxon>
        <taxon>Pseudomonadati</taxon>
        <taxon>Pseudomonadota</taxon>
        <taxon>Gammaproteobacteria</taxon>
        <taxon>Oceanospirillales</taxon>
        <taxon>Halomonadaceae</taxon>
        <taxon>Litchfieldella</taxon>
    </lineage>
</organism>
<sequence length="67" mass="7895">MKLNSILKSFHKTLRQLDQYIDQVDKDIDSAEQKMAELTSRNFVNRRDRAKAEKTRDKISELIGEEV</sequence>
<accession>A0ABQ2YS31</accession>
<reference evidence="3" key="1">
    <citation type="journal article" date="2019" name="Int. J. Syst. Evol. Microbiol.">
        <title>The Global Catalogue of Microorganisms (GCM) 10K type strain sequencing project: providing services to taxonomists for standard genome sequencing and annotation.</title>
        <authorList>
            <consortium name="The Broad Institute Genomics Platform"/>
            <consortium name="The Broad Institute Genome Sequencing Center for Infectious Disease"/>
            <person name="Wu L."/>
            <person name="Ma J."/>
        </authorList>
    </citation>
    <scope>NUCLEOTIDE SEQUENCE [LARGE SCALE GENOMIC DNA]</scope>
    <source>
        <strain evidence="3">KCTC 22228</strain>
    </source>
</reference>
<keyword evidence="3" id="KW-1185">Reference proteome</keyword>
<proteinExistence type="predicted"/>
<dbReference type="EMBL" id="BMXS01000007">
    <property type="protein sequence ID" value="GGX91019.1"/>
    <property type="molecule type" value="Genomic_DNA"/>
</dbReference>